<keyword evidence="3" id="KW-0067">ATP-binding</keyword>
<evidence type="ECO:0000256" key="3">
    <source>
        <dbReference type="PIRSR" id="PIRSR000705-3"/>
    </source>
</evidence>
<name>A0A1E1XRY3_AMBSC</name>
<organism evidence="5">
    <name type="scientific">Amblyomma sculptum</name>
    <name type="common">Tick</name>
    <dbReference type="NCBI Taxonomy" id="1581419"/>
    <lineage>
        <taxon>Eukaryota</taxon>
        <taxon>Metazoa</taxon>
        <taxon>Ecdysozoa</taxon>
        <taxon>Arthropoda</taxon>
        <taxon>Chelicerata</taxon>
        <taxon>Arachnida</taxon>
        <taxon>Acari</taxon>
        <taxon>Parasitiformes</taxon>
        <taxon>Ixodida</taxon>
        <taxon>Ixodoidea</taxon>
        <taxon>Ixodidae</taxon>
        <taxon>Amblyomminae</taxon>
        <taxon>Amblyomma</taxon>
    </lineage>
</organism>
<dbReference type="Gene3D" id="3.40.50.300">
    <property type="entry name" value="P-loop containing nucleotide triphosphate hydrolases"/>
    <property type="match status" value="1"/>
</dbReference>
<dbReference type="InterPro" id="IPR002624">
    <property type="entry name" value="DCK/DGK"/>
</dbReference>
<keyword evidence="3" id="KW-0547">Nucleotide-binding</keyword>
<protein>
    <submittedName>
        <fullName evidence="5">Putative mitochondrial thymidine kinase 2/deoxyguanosine kinase</fullName>
    </submittedName>
</protein>
<feature type="domain" description="Deoxynucleoside kinase" evidence="4">
    <location>
        <begin position="1"/>
        <end position="149"/>
    </location>
</feature>
<feature type="binding site" evidence="3">
    <location>
        <begin position="95"/>
        <end position="99"/>
    </location>
    <ligand>
        <name>ATP</name>
        <dbReference type="ChEBI" id="CHEBI:30616"/>
    </ligand>
</feature>
<evidence type="ECO:0000256" key="2">
    <source>
        <dbReference type="PIRSR" id="PIRSR000705-1"/>
    </source>
</evidence>
<proteinExistence type="evidence at transcript level"/>
<dbReference type="PANTHER" id="PTHR10513">
    <property type="entry name" value="DEOXYNUCLEOSIDE KINASE"/>
    <property type="match status" value="1"/>
</dbReference>
<dbReference type="SUPFAM" id="SSF52540">
    <property type="entry name" value="P-loop containing nucleoside triphosphate hydrolases"/>
    <property type="match status" value="1"/>
</dbReference>
<feature type="active site" description="Proton acceptor" evidence="2">
    <location>
        <position position="36"/>
    </location>
</feature>
<reference evidence="5" key="1">
    <citation type="submission" date="2016-09" db="EMBL/GenBank/DDBJ databases">
        <authorList>
            <person name="Capua I."/>
            <person name="De Benedictis P."/>
            <person name="Joannis T."/>
            <person name="Lombin L.H."/>
            <person name="Cattoli G."/>
        </authorList>
    </citation>
    <scope>NUCLEOTIDE SEQUENCE</scope>
</reference>
<comment type="similarity">
    <text evidence="1">Belongs to the DCK/DGK family.</text>
</comment>
<dbReference type="InterPro" id="IPR027417">
    <property type="entry name" value="P-loop_NTPase"/>
</dbReference>
<dbReference type="GO" id="GO:0019136">
    <property type="term" value="F:deoxynucleoside kinase activity"/>
    <property type="evidence" value="ECO:0007669"/>
    <property type="project" value="InterPro"/>
</dbReference>
<dbReference type="InterPro" id="IPR031314">
    <property type="entry name" value="DNK_dom"/>
</dbReference>
<evidence type="ECO:0000259" key="4">
    <source>
        <dbReference type="Pfam" id="PF01712"/>
    </source>
</evidence>
<dbReference type="GO" id="GO:0005524">
    <property type="term" value="F:ATP binding"/>
    <property type="evidence" value="ECO:0007669"/>
    <property type="project" value="UniProtKB-KW"/>
</dbReference>
<keyword evidence="5" id="KW-0808">Transferase</keyword>
<evidence type="ECO:0000256" key="1">
    <source>
        <dbReference type="ARBA" id="ARBA00007420"/>
    </source>
</evidence>
<accession>A0A1E1XRY3</accession>
<dbReference type="InterPro" id="IPR050566">
    <property type="entry name" value="Deoxyribonucleoside_kinase"/>
</dbReference>
<reference evidence="5" key="2">
    <citation type="journal article" date="2017" name="Front. Cell. Infect. Microbiol.">
        <title>Analysis of the Salivary Gland Transcriptome of Unfed and Partially Fed Amblyomma sculptum Ticks and Descriptive Proteome of the Saliva.</title>
        <authorList>
            <person name="Esteves E."/>
            <person name="Maruyama S.R."/>
            <person name="Kawahara R."/>
            <person name="Fujita A."/>
            <person name="Martins L.A."/>
            <person name="Righi A.A."/>
            <person name="Costa F.B."/>
            <person name="Palmisano G."/>
            <person name="Labruna M.B."/>
            <person name="Sa-Nunes A."/>
            <person name="Ribeiro J.M.C."/>
            <person name="Fogaca A.C."/>
        </authorList>
    </citation>
    <scope>NUCLEOTIDE SEQUENCE</scope>
</reference>
<dbReference type="GO" id="GO:0005739">
    <property type="term" value="C:mitochondrion"/>
    <property type="evidence" value="ECO:0007669"/>
    <property type="project" value="TreeGrafter"/>
</dbReference>
<keyword evidence="5" id="KW-0418">Kinase</keyword>
<evidence type="ECO:0000313" key="5">
    <source>
        <dbReference type="EMBL" id="JAU02035.1"/>
    </source>
</evidence>
<dbReference type="PANTHER" id="PTHR10513:SF24">
    <property type="entry name" value="THYMIDINE KINASE 2, MITOCHONDRIAL"/>
    <property type="match status" value="1"/>
</dbReference>
<dbReference type="Pfam" id="PF01712">
    <property type="entry name" value="dNK"/>
    <property type="match status" value="1"/>
</dbReference>
<dbReference type="EMBL" id="GFAA01001400">
    <property type="protein sequence ID" value="JAU02035.1"/>
    <property type="molecule type" value="mRNA"/>
</dbReference>
<dbReference type="PIRSF" id="PIRSF000705">
    <property type="entry name" value="DNK"/>
    <property type="match status" value="1"/>
</dbReference>
<sequence length="174" mass="20441">MYRDPKRWSLAFQTYVQLTMMQLHLAPVQTPVKLMERSLQSARYVFVENLYRSGHMTSLELSILDQWFSWITKNEAVGLDMIIYLRTNPQVAMGRILERKRPEEAELPFDWLCRVHDLHEQWLLGHSQFPLPPKVMVVDANKDCTDIQQEFVQHLPDILDRSQLCHAPLGQQPA</sequence>
<dbReference type="AlphaFoldDB" id="A0A1E1XRY3"/>